<dbReference type="EMBL" id="KX397368">
    <property type="protein sequence ID" value="ANZ49352.1"/>
    <property type="molecule type" value="Genomic_DNA"/>
</dbReference>
<gene>
    <name evidence="1" type="ORF">HUXLEY_270</name>
</gene>
<dbReference type="GeneID" id="29069392"/>
<protein>
    <submittedName>
        <fullName evidence="1">Putative structural protein</fullName>
    </submittedName>
</protein>
<name>A0A1B2IDN2_9CAUD</name>
<proteinExistence type="predicted"/>
<dbReference type="OrthoDB" id="2198at10239"/>
<evidence type="ECO:0000313" key="2">
    <source>
        <dbReference type="Proteomes" id="UP000203302"/>
    </source>
</evidence>
<organism evidence="1 2">
    <name type="scientific">Erwinia phage vB_EamM_Huxley</name>
    <dbReference type="NCBI Taxonomy" id="1883373"/>
    <lineage>
        <taxon>Viruses</taxon>
        <taxon>Duplodnaviria</taxon>
        <taxon>Heunggongvirae</taxon>
        <taxon>Uroviricota</taxon>
        <taxon>Caudoviricetes</taxon>
        <taxon>Chimalliviridae</taxon>
        <taxon>Machinavirus</taxon>
        <taxon>Machinavirus machina</taxon>
    </lineage>
</organism>
<sequence length="546" mass="61040">MTTLLTDLIDRDRGFRVWGEGDLYDEKKGTGFVPNPKDWIVHDNNIVERVLTVNYATPSWTVEVINAIPVKNTDKINGGHYPLRSDKYRVYFDTTKNPATMVVDNNITFNGPDVDGIRIFRGTDISDNGEILSGFYKNGRLDKNYLPMQTISKDGVETVVKSPLPGSLLAPVEHGEQFSYVVYADSGDIIEIGTGYFIKTNLVMPQDTASRQILDIKLVSPFIVDDNGTVLTLPINIPLDSIPLSVVVKYSDGEKKMNIDGSRVILNGIRNAGSHDTYYLSTNAGNELPLTLSYLLAKGETYFGDNLINGTIFKDYTAVTETVDGAYSMKLFVVPKWLNANQGYRLQYYLYNLTRGQVYDATAACTLTGGQAFDPMLYGVKQRLNVQCDISKVDAKFRAFIQAQSFSITLVNPGTELNTNYFLEYLPDGLKYGEGIWATFKYSNVNYSEIDVRCGKATKAEWLAALYDPSYPLYDRRNESGPLEPTHFEIHVGGQVVTASVDDWMSVKVVNYKVALDDTLVIRWLRRTPTDTLQLACSPMLAHNIS</sequence>
<dbReference type="Proteomes" id="UP000203302">
    <property type="component" value="Segment"/>
</dbReference>
<dbReference type="KEGG" id="vg:29069392"/>
<accession>A0A1B2IDN2</accession>
<evidence type="ECO:0000313" key="1">
    <source>
        <dbReference type="EMBL" id="ANZ49352.1"/>
    </source>
</evidence>
<reference evidence="2" key="1">
    <citation type="submission" date="2016-06" db="EMBL/GenBank/DDBJ databases">
        <authorList>
            <person name="Berg J.A."/>
            <person name="Grossarth S.E."/>
            <person name="Jarvis T.M."/>
            <person name="Merrill B.D."/>
            <person name="Breakwell D.P."/>
            <person name="Hope S."/>
            <person name="Grose J.H."/>
        </authorList>
    </citation>
    <scope>NUCLEOTIDE SEQUENCE [LARGE SCALE GENOMIC DNA]</scope>
</reference>
<dbReference type="RefSeq" id="YP_009293238.1">
    <property type="nucleotide sequence ID" value="NC_031127.1"/>
</dbReference>